<comment type="caution">
    <text evidence="1">The sequence shown here is derived from an EMBL/GenBank/DDBJ whole genome shotgun (WGS) entry which is preliminary data.</text>
</comment>
<proteinExistence type="predicted"/>
<dbReference type="Proteomes" id="UP001153332">
    <property type="component" value="Unassembled WGS sequence"/>
</dbReference>
<gene>
    <name evidence="1" type="ORF">O1611_g10221</name>
</gene>
<organism evidence="1 2">
    <name type="scientific">Lasiodiplodia mahajangana</name>
    <dbReference type="NCBI Taxonomy" id="1108764"/>
    <lineage>
        <taxon>Eukaryota</taxon>
        <taxon>Fungi</taxon>
        <taxon>Dikarya</taxon>
        <taxon>Ascomycota</taxon>
        <taxon>Pezizomycotina</taxon>
        <taxon>Dothideomycetes</taxon>
        <taxon>Dothideomycetes incertae sedis</taxon>
        <taxon>Botryosphaeriales</taxon>
        <taxon>Botryosphaeriaceae</taxon>
        <taxon>Lasiodiplodia</taxon>
    </lineage>
</organism>
<dbReference type="EMBL" id="JAPUUL010003936">
    <property type="protein sequence ID" value="KAJ8120977.1"/>
    <property type="molecule type" value="Genomic_DNA"/>
</dbReference>
<accession>A0ACC2J0M1</accession>
<name>A0ACC2J0M1_9PEZI</name>
<reference evidence="1" key="1">
    <citation type="submission" date="2022-12" db="EMBL/GenBank/DDBJ databases">
        <title>Genome Sequence of Lasiodiplodia mahajangana.</title>
        <authorList>
            <person name="Buettner E."/>
        </authorList>
    </citation>
    <scope>NUCLEOTIDE SEQUENCE</scope>
    <source>
        <strain evidence="1">VT137</strain>
    </source>
</reference>
<sequence>MEAVAIVCSAKNTTTKTDGGAGNLKAGEQKGKNRLKSDIKASQTRESLASTITRNTRASHDPFLISSTSESRNGGGETVPSGARSRIQGIKRKRPDAQGQAQPLSTPQGLPTPNKHPKAEITLDKEEGKDGRNDGLENRNPTAIEAENTSDKGEESPPRLKTTLVEYDSD</sequence>
<evidence type="ECO:0000313" key="2">
    <source>
        <dbReference type="Proteomes" id="UP001153332"/>
    </source>
</evidence>
<evidence type="ECO:0000313" key="1">
    <source>
        <dbReference type="EMBL" id="KAJ8120977.1"/>
    </source>
</evidence>
<keyword evidence="2" id="KW-1185">Reference proteome</keyword>
<protein>
    <submittedName>
        <fullName evidence="1">Uncharacterized protein</fullName>
    </submittedName>
</protein>